<dbReference type="EMBL" id="JBHRXZ010000022">
    <property type="protein sequence ID" value="MFC3608388.1"/>
    <property type="molecule type" value="Genomic_DNA"/>
</dbReference>
<sequence>MRIALLLAVVAVAGCAGGRTPDSACEVFVPPVAADPSVQDGQTPGVRSTADPELPVVEDFDC</sequence>
<evidence type="ECO:0000313" key="2">
    <source>
        <dbReference type="Proteomes" id="UP001595630"/>
    </source>
</evidence>
<dbReference type="Proteomes" id="UP001595630">
    <property type="component" value="Unassembled WGS sequence"/>
</dbReference>
<evidence type="ECO:0000313" key="1">
    <source>
        <dbReference type="EMBL" id="MFC3608388.1"/>
    </source>
</evidence>
<name>A0ABV7T795_9GAMM</name>
<keyword evidence="2" id="KW-1185">Reference proteome</keyword>
<dbReference type="PROSITE" id="PS51257">
    <property type="entry name" value="PROKAR_LIPOPROTEIN"/>
    <property type="match status" value="1"/>
</dbReference>
<reference evidence="2" key="1">
    <citation type="journal article" date="2019" name="Int. J. Syst. Evol. Microbiol.">
        <title>The Global Catalogue of Microorganisms (GCM) 10K type strain sequencing project: providing services to taxonomists for standard genome sequencing and annotation.</title>
        <authorList>
            <consortium name="The Broad Institute Genomics Platform"/>
            <consortium name="The Broad Institute Genome Sequencing Center for Infectious Disease"/>
            <person name="Wu L."/>
            <person name="Ma J."/>
        </authorList>
    </citation>
    <scope>NUCLEOTIDE SEQUENCE [LARGE SCALE GENOMIC DNA]</scope>
    <source>
        <strain evidence="2">KCTC 42447</strain>
    </source>
</reference>
<evidence type="ECO:0008006" key="3">
    <source>
        <dbReference type="Google" id="ProtNLM"/>
    </source>
</evidence>
<protein>
    <recommendedName>
        <fullName evidence="3">Secreted protein</fullName>
    </recommendedName>
</protein>
<gene>
    <name evidence="1" type="ORF">ACFOMF_11415</name>
</gene>
<dbReference type="RefSeq" id="WP_386364877.1">
    <property type="nucleotide sequence ID" value="NZ_JBHRXZ010000022.1"/>
</dbReference>
<proteinExistence type="predicted"/>
<comment type="caution">
    <text evidence="1">The sequence shown here is derived from an EMBL/GenBank/DDBJ whole genome shotgun (WGS) entry which is preliminary data.</text>
</comment>
<accession>A0ABV7T795</accession>
<organism evidence="1 2">
    <name type="scientific">Stutzerimonas tarimensis</name>
    <dbReference type="NCBI Taxonomy" id="1507735"/>
    <lineage>
        <taxon>Bacteria</taxon>
        <taxon>Pseudomonadati</taxon>
        <taxon>Pseudomonadota</taxon>
        <taxon>Gammaproteobacteria</taxon>
        <taxon>Pseudomonadales</taxon>
        <taxon>Pseudomonadaceae</taxon>
        <taxon>Stutzerimonas</taxon>
    </lineage>
</organism>